<organism evidence="2 3">
    <name type="scientific">Streblomastix strix</name>
    <dbReference type="NCBI Taxonomy" id="222440"/>
    <lineage>
        <taxon>Eukaryota</taxon>
        <taxon>Metamonada</taxon>
        <taxon>Preaxostyla</taxon>
        <taxon>Oxymonadida</taxon>
        <taxon>Streblomastigidae</taxon>
        <taxon>Streblomastix</taxon>
    </lineage>
</organism>
<dbReference type="Proteomes" id="UP000324800">
    <property type="component" value="Unassembled WGS sequence"/>
</dbReference>
<dbReference type="EMBL" id="SNRW01012450">
    <property type="protein sequence ID" value="KAA6373808.1"/>
    <property type="molecule type" value="Genomic_DNA"/>
</dbReference>
<evidence type="ECO:0000313" key="3">
    <source>
        <dbReference type="Proteomes" id="UP000324800"/>
    </source>
</evidence>
<reference evidence="2 3" key="1">
    <citation type="submission" date="2019-03" db="EMBL/GenBank/DDBJ databases">
        <title>Single cell metagenomics reveals metabolic interactions within the superorganism composed of flagellate Streblomastix strix and complex community of Bacteroidetes bacteria on its surface.</title>
        <authorList>
            <person name="Treitli S.C."/>
            <person name="Kolisko M."/>
            <person name="Husnik F."/>
            <person name="Keeling P."/>
            <person name="Hampl V."/>
        </authorList>
    </citation>
    <scope>NUCLEOTIDE SEQUENCE [LARGE SCALE GENOMIC DNA]</scope>
    <source>
        <strain evidence="2">ST1C</strain>
    </source>
</reference>
<dbReference type="SUPFAM" id="SSF54236">
    <property type="entry name" value="Ubiquitin-like"/>
    <property type="match status" value="1"/>
</dbReference>
<name>A0A5J4UTN7_9EUKA</name>
<gene>
    <name evidence="2" type="ORF">EZS28_030665</name>
</gene>
<dbReference type="PANTHER" id="PTHR10562">
    <property type="entry name" value="SMALL UBIQUITIN-RELATED MODIFIER"/>
    <property type="match status" value="1"/>
</dbReference>
<proteinExistence type="predicted"/>
<feature type="domain" description="Rad60/SUMO-like" evidence="1">
    <location>
        <begin position="15"/>
        <end position="66"/>
    </location>
</feature>
<evidence type="ECO:0000259" key="1">
    <source>
        <dbReference type="Pfam" id="PF11976"/>
    </source>
</evidence>
<protein>
    <recommendedName>
        <fullName evidence="1">Rad60/SUMO-like domain-containing protein</fullName>
    </recommendedName>
</protein>
<accession>A0A5J4UTN7</accession>
<sequence>MALSGVWKATVLLNKKVAMRKLLEAYCTNQNLQMKIVTFRYNDKVLKLTDTAEALNMQDGDNIQVYFKVEVKFYQ</sequence>
<evidence type="ECO:0000313" key="2">
    <source>
        <dbReference type="EMBL" id="KAA6373808.1"/>
    </source>
</evidence>
<dbReference type="Gene3D" id="3.10.20.90">
    <property type="entry name" value="Phosphatidylinositol 3-kinase Catalytic Subunit, Chain A, domain 1"/>
    <property type="match status" value="1"/>
</dbReference>
<dbReference type="AlphaFoldDB" id="A0A5J4UTN7"/>
<dbReference type="InterPro" id="IPR029071">
    <property type="entry name" value="Ubiquitin-like_domsf"/>
</dbReference>
<dbReference type="InterPro" id="IPR022617">
    <property type="entry name" value="Rad60/SUMO-like_dom"/>
</dbReference>
<dbReference type="OrthoDB" id="442921at2759"/>
<comment type="caution">
    <text evidence="2">The sequence shown here is derived from an EMBL/GenBank/DDBJ whole genome shotgun (WGS) entry which is preliminary data.</text>
</comment>
<dbReference type="Pfam" id="PF11976">
    <property type="entry name" value="Rad60-SLD"/>
    <property type="match status" value="1"/>
</dbReference>